<dbReference type="AlphaFoldDB" id="A0AAN7TAE7"/>
<evidence type="ECO:0000256" key="1">
    <source>
        <dbReference type="SAM" id="MobiDB-lite"/>
    </source>
</evidence>
<dbReference type="InterPro" id="IPR044924">
    <property type="entry name" value="HAD-SF_hydro_IA_REG-2-like_cap"/>
</dbReference>
<organism evidence="2 3">
    <name type="scientific">Meristemomyces frigidus</name>
    <dbReference type="NCBI Taxonomy" id="1508187"/>
    <lineage>
        <taxon>Eukaryota</taxon>
        <taxon>Fungi</taxon>
        <taxon>Dikarya</taxon>
        <taxon>Ascomycota</taxon>
        <taxon>Pezizomycotina</taxon>
        <taxon>Dothideomycetes</taxon>
        <taxon>Dothideomycetidae</taxon>
        <taxon>Mycosphaerellales</taxon>
        <taxon>Teratosphaeriaceae</taxon>
        <taxon>Meristemomyces</taxon>
    </lineage>
</organism>
<gene>
    <name evidence="2" type="ORF">LTR62_007678</name>
</gene>
<dbReference type="Gene3D" id="1.10.150.720">
    <property type="entry name" value="Haloacid dehalogenase-like hydrolase"/>
    <property type="match status" value="1"/>
</dbReference>
<comment type="caution">
    <text evidence="2">The sequence shown here is derived from an EMBL/GenBank/DDBJ whole genome shotgun (WGS) entry which is preliminary data.</text>
</comment>
<dbReference type="EMBL" id="JAVRRL010000074">
    <property type="protein sequence ID" value="KAK5108963.1"/>
    <property type="molecule type" value="Genomic_DNA"/>
</dbReference>
<evidence type="ECO:0000313" key="3">
    <source>
        <dbReference type="Proteomes" id="UP001310890"/>
    </source>
</evidence>
<reference evidence="2" key="1">
    <citation type="submission" date="2023-08" db="EMBL/GenBank/DDBJ databases">
        <title>Black Yeasts Isolated from many extreme environments.</title>
        <authorList>
            <person name="Coleine C."/>
            <person name="Stajich J.E."/>
            <person name="Selbmann L."/>
        </authorList>
    </citation>
    <scope>NUCLEOTIDE SEQUENCE</scope>
    <source>
        <strain evidence="2">CCFEE 5401</strain>
    </source>
</reference>
<accession>A0AAN7TAE7</accession>
<dbReference type="Pfam" id="PF00702">
    <property type="entry name" value="Hydrolase"/>
    <property type="match status" value="1"/>
</dbReference>
<sequence length="298" mass="32716">MAKRNLLLCFDAFGTLFSPKQPIPKQYNDVARSLGHIGFTDDQVQSSFKTAFKAESKKHPNFGKVSGLNASKWWANIIHETFQPLVGAETKLHEELAPRLLHRFSSAEAYDLTPDVSRLLESLRSRPPAPISRVAIGVITNSDDRVPDVLTSLGLRVSPLRHGGDPATVNSDPAEKYDIDFTVMSYDVGHEKPDRQIFEAAEALLLTLPVARGTTKHEWEKVYVGDEFDKDCEGAMNAGWAAVLVGEHPAINHSAEENSENSDPPDELSASLRAGESTSVASFRALARLLGTPRRNTS</sequence>
<dbReference type="Proteomes" id="UP001310890">
    <property type="component" value="Unassembled WGS sequence"/>
</dbReference>
<feature type="region of interest" description="Disordered" evidence="1">
    <location>
        <begin position="254"/>
        <end position="276"/>
    </location>
</feature>
<dbReference type="Gene3D" id="3.40.50.1000">
    <property type="entry name" value="HAD superfamily/HAD-like"/>
    <property type="match status" value="1"/>
</dbReference>
<proteinExistence type="predicted"/>
<dbReference type="PANTHER" id="PTHR46191">
    <property type="match status" value="1"/>
</dbReference>
<dbReference type="SUPFAM" id="SSF56784">
    <property type="entry name" value="HAD-like"/>
    <property type="match status" value="1"/>
</dbReference>
<protein>
    <recommendedName>
        <fullName evidence="4">Haloacid dehalogenase</fullName>
    </recommendedName>
</protein>
<evidence type="ECO:0008006" key="4">
    <source>
        <dbReference type="Google" id="ProtNLM"/>
    </source>
</evidence>
<evidence type="ECO:0000313" key="2">
    <source>
        <dbReference type="EMBL" id="KAK5108963.1"/>
    </source>
</evidence>
<dbReference type="GO" id="GO:0005634">
    <property type="term" value="C:nucleus"/>
    <property type="evidence" value="ECO:0007669"/>
    <property type="project" value="TreeGrafter"/>
</dbReference>
<dbReference type="InterPro" id="IPR036412">
    <property type="entry name" value="HAD-like_sf"/>
</dbReference>
<feature type="compositionally biased region" description="Acidic residues" evidence="1">
    <location>
        <begin position="257"/>
        <end position="266"/>
    </location>
</feature>
<name>A0AAN7TAE7_9PEZI</name>
<dbReference type="PANTHER" id="PTHR46191:SF2">
    <property type="entry name" value="HALOACID DEHALOGENASE-LIKE HYDROLASE DOMAIN-CONTAINING PROTEIN 3"/>
    <property type="match status" value="1"/>
</dbReference>
<dbReference type="InterPro" id="IPR023214">
    <property type="entry name" value="HAD_sf"/>
</dbReference>
<dbReference type="InterPro" id="IPR051828">
    <property type="entry name" value="HAD-like_hydrolase_domain"/>
</dbReference>